<proteinExistence type="predicted"/>
<reference evidence="2 3" key="1">
    <citation type="submission" date="2016-12" db="EMBL/GenBank/DDBJ databases">
        <title>The draft genome sequence of Actinophytocola sp. 11-183.</title>
        <authorList>
            <person name="Wang W."/>
            <person name="Yuan L."/>
        </authorList>
    </citation>
    <scope>NUCLEOTIDE SEQUENCE [LARGE SCALE GENOMIC DNA]</scope>
    <source>
        <strain evidence="2 3">11-183</strain>
    </source>
</reference>
<dbReference type="InterPro" id="IPR022536">
    <property type="entry name" value="EspC"/>
</dbReference>
<comment type="caution">
    <text evidence="2">The sequence shown here is derived from an EMBL/GenBank/DDBJ whole genome shotgun (WGS) entry which is preliminary data.</text>
</comment>
<evidence type="ECO:0000313" key="3">
    <source>
        <dbReference type="Proteomes" id="UP000185596"/>
    </source>
</evidence>
<keyword evidence="3" id="KW-1185">Reference proteome</keyword>
<dbReference type="Proteomes" id="UP000185596">
    <property type="component" value="Unassembled WGS sequence"/>
</dbReference>
<protein>
    <submittedName>
        <fullName evidence="2">Uncharacterized protein</fullName>
    </submittedName>
</protein>
<name>A0A1Q8BU65_9PSEU</name>
<dbReference type="OrthoDB" id="3687974at2"/>
<dbReference type="RefSeq" id="WP_075130442.1">
    <property type="nucleotide sequence ID" value="NZ_MSIE01000133.1"/>
</dbReference>
<evidence type="ECO:0000256" key="1">
    <source>
        <dbReference type="SAM" id="MobiDB-lite"/>
    </source>
</evidence>
<feature type="region of interest" description="Disordered" evidence="1">
    <location>
        <begin position="100"/>
        <end position="124"/>
    </location>
</feature>
<dbReference type="AlphaFoldDB" id="A0A1Q8BU65"/>
<organism evidence="2 3">
    <name type="scientific">Actinophytocola xanthii</name>
    <dbReference type="NCBI Taxonomy" id="1912961"/>
    <lineage>
        <taxon>Bacteria</taxon>
        <taxon>Bacillati</taxon>
        <taxon>Actinomycetota</taxon>
        <taxon>Actinomycetes</taxon>
        <taxon>Pseudonocardiales</taxon>
        <taxon>Pseudonocardiaceae</taxon>
    </lineage>
</organism>
<dbReference type="GO" id="GO:0009306">
    <property type="term" value="P:protein secretion"/>
    <property type="evidence" value="ECO:0007669"/>
    <property type="project" value="InterPro"/>
</dbReference>
<dbReference type="Pfam" id="PF10824">
    <property type="entry name" value="T7SS_ESX_EspC"/>
    <property type="match status" value="1"/>
</dbReference>
<sequence length="271" mass="28904">MSDGFDVSVEELRRHAAAVGDLAGQVSSAGAATPPPVGGDAFSTIGAFFTQALVSAGEQLREALETGTRSVADVQTGLSAVADVYERVDDTHAQLLRIVDEGGGASPEPRTDATRSAAPADPATGAVQQAGVVPVGLTGPVQAPPGQRAKAIAVLQRISKENPVSVATVALPEVRWLYSWAKDNLSAKIGDHYERDIPHLLSRPPTDANLREVVETETRFWHSTEGNWAGRMLSADDRFDRLVNSRTEWLNAMPPAERDRIARELGVQLGR</sequence>
<evidence type="ECO:0000313" key="2">
    <source>
        <dbReference type="EMBL" id="OLF05664.1"/>
    </source>
</evidence>
<gene>
    <name evidence="2" type="ORF">BU204_36940</name>
</gene>
<dbReference type="EMBL" id="MSIE01000133">
    <property type="protein sequence ID" value="OLF05664.1"/>
    <property type="molecule type" value="Genomic_DNA"/>
</dbReference>
<accession>A0A1Q8BU65</accession>